<name>A0ABX8RBI4_9CLOT</name>
<accession>A0ABX8RBI4</accession>
<dbReference type="EMBL" id="CP078093">
    <property type="protein sequence ID" value="QXM06166.1"/>
    <property type="molecule type" value="Genomic_DNA"/>
</dbReference>
<feature type="transmembrane region" description="Helical" evidence="2">
    <location>
        <begin position="274"/>
        <end position="294"/>
    </location>
</feature>
<reference evidence="3" key="1">
    <citation type="submission" date="2021-07" db="EMBL/GenBank/DDBJ databases">
        <title>Complete genome sequence of Crassaminicella sp. 143-21, isolated from a deep-sea hydrothermal vent.</title>
        <authorList>
            <person name="Li X."/>
        </authorList>
    </citation>
    <scope>NUCLEOTIDE SEQUENCE</scope>
    <source>
        <strain evidence="3">143-21</strain>
    </source>
</reference>
<keyword evidence="2" id="KW-1133">Transmembrane helix</keyword>
<keyword evidence="4" id="KW-1185">Reference proteome</keyword>
<keyword evidence="2" id="KW-0812">Transmembrane</keyword>
<protein>
    <recommendedName>
        <fullName evidence="5">Gustatory receptor</fullName>
    </recommendedName>
</protein>
<evidence type="ECO:0000256" key="2">
    <source>
        <dbReference type="SAM" id="Phobius"/>
    </source>
</evidence>
<evidence type="ECO:0000313" key="4">
    <source>
        <dbReference type="Proteomes" id="UP000886818"/>
    </source>
</evidence>
<evidence type="ECO:0000313" key="3">
    <source>
        <dbReference type="EMBL" id="QXM06166.1"/>
    </source>
</evidence>
<feature type="transmembrane region" description="Helical" evidence="2">
    <location>
        <begin position="69"/>
        <end position="94"/>
    </location>
</feature>
<feature type="transmembrane region" description="Helical" evidence="2">
    <location>
        <begin position="36"/>
        <end position="57"/>
    </location>
</feature>
<keyword evidence="1" id="KW-0175">Coiled coil</keyword>
<sequence length="343" mass="41028">MEEIHNSEFNRSELIEYIRTLRVEEFRKMNLSSFKIAALIIFIITAGNKLVTFLSDINIKNDSDKIYEIYIFVFLLISINIVYRIGWFLINSIYRQSTIKGINIKKYSELDKQVLLLGHIIECIYHIGVAWGYWYLYKNINIAKEIIVPLMDSSKFISSSYVLLKMVFVSYLFLVVDVTRILLSKIWVLYRNYLWKHKEDENEKDIIAILIEKFELEENQIEKIRRRRDYFENKIPIIEKGVLMVERFLFICLAVLFLLMMYIGQEFVFQYANMIRNCVYIFGVISALELIGLYTSSKIIYSWLEYFERNIFTENLTAEQIMDILNSEFINRVNAELFYYSDK</sequence>
<feature type="transmembrane region" description="Helical" evidence="2">
    <location>
        <begin position="248"/>
        <end position="268"/>
    </location>
</feature>
<dbReference type="Proteomes" id="UP000886818">
    <property type="component" value="Chromosome"/>
</dbReference>
<proteinExistence type="predicted"/>
<feature type="transmembrane region" description="Helical" evidence="2">
    <location>
        <begin position="114"/>
        <end position="136"/>
    </location>
</feature>
<organism evidence="3 4">
    <name type="scientific">Crassaminicella indica</name>
    <dbReference type="NCBI Taxonomy" id="2855394"/>
    <lineage>
        <taxon>Bacteria</taxon>
        <taxon>Bacillati</taxon>
        <taxon>Bacillota</taxon>
        <taxon>Clostridia</taxon>
        <taxon>Eubacteriales</taxon>
        <taxon>Clostridiaceae</taxon>
        <taxon>Crassaminicella</taxon>
    </lineage>
</organism>
<dbReference type="RefSeq" id="WP_218282863.1">
    <property type="nucleotide sequence ID" value="NZ_CP078093.1"/>
</dbReference>
<feature type="transmembrane region" description="Helical" evidence="2">
    <location>
        <begin position="156"/>
        <end position="176"/>
    </location>
</feature>
<evidence type="ECO:0008006" key="5">
    <source>
        <dbReference type="Google" id="ProtNLM"/>
    </source>
</evidence>
<feature type="coiled-coil region" evidence="1">
    <location>
        <begin position="207"/>
        <end position="234"/>
    </location>
</feature>
<evidence type="ECO:0000256" key="1">
    <source>
        <dbReference type="SAM" id="Coils"/>
    </source>
</evidence>
<gene>
    <name evidence="3" type="ORF">KVH43_12570</name>
</gene>
<keyword evidence="2" id="KW-0472">Membrane</keyword>